<comment type="subcellular location">
    <subcellularLocation>
        <location evidence="1">Membrane</location>
    </subcellularLocation>
</comment>
<name>A0A8J2Z4G7_9GAMM</name>
<keyword evidence="7" id="KW-1185">Reference proteome</keyword>
<feature type="transmembrane region" description="Helical" evidence="5">
    <location>
        <begin position="45"/>
        <end position="64"/>
    </location>
</feature>
<sequence length="114" mass="13051">MSILYEWSVRKALTQPVLVMGTEKLLFVTNFLFCILFIVGTHFTWPAIFAIPLFVIIHGLCMAASKHDPRAVEVFKRSIRHSQGFYPALPAMGSNYTRRFSSFPEITLIKKNND</sequence>
<evidence type="ECO:0000256" key="1">
    <source>
        <dbReference type="ARBA" id="ARBA00004370"/>
    </source>
</evidence>
<dbReference type="Pfam" id="PF05101">
    <property type="entry name" value="VirB3"/>
    <property type="match status" value="1"/>
</dbReference>
<evidence type="ECO:0000256" key="2">
    <source>
        <dbReference type="ARBA" id="ARBA00022692"/>
    </source>
</evidence>
<evidence type="ECO:0000313" key="7">
    <source>
        <dbReference type="Proteomes" id="UP000636949"/>
    </source>
</evidence>
<dbReference type="AlphaFoldDB" id="A0A8J2Z4G7"/>
<dbReference type="GO" id="GO:0016020">
    <property type="term" value="C:membrane"/>
    <property type="evidence" value="ECO:0007669"/>
    <property type="project" value="UniProtKB-SubCell"/>
</dbReference>
<evidence type="ECO:0000256" key="5">
    <source>
        <dbReference type="SAM" id="Phobius"/>
    </source>
</evidence>
<dbReference type="RefSeq" id="WP_117003136.1">
    <property type="nucleotide sequence ID" value="NZ_BMJS01000016.1"/>
</dbReference>
<evidence type="ECO:0000313" key="6">
    <source>
        <dbReference type="EMBL" id="GGF99120.1"/>
    </source>
</evidence>
<dbReference type="InterPro" id="IPR007792">
    <property type="entry name" value="T4SS_VirB3/TrbD/AvhB"/>
</dbReference>
<dbReference type="EMBL" id="BMJS01000016">
    <property type="protein sequence ID" value="GGF99120.1"/>
    <property type="molecule type" value="Genomic_DNA"/>
</dbReference>
<proteinExistence type="predicted"/>
<accession>A0A8J2Z4G7</accession>
<protein>
    <recommendedName>
        <fullName evidence="8">Type IV secretion system protein VirB3</fullName>
    </recommendedName>
</protein>
<dbReference type="OrthoDB" id="9342757at2"/>
<evidence type="ECO:0000256" key="3">
    <source>
        <dbReference type="ARBA" id="ARBA00022989"/>
    </source>
</evidence>
<reference evidence="6" key="2">
    <citation type="submission" date="2020-09" db="EMBL/GenBank/DDBJ databases">
        <authorList>
            <person name="Sun Q."/>
            <person name="Zhou Y."/>
        </authorList>
    </citation>
    <scope>NUCLEOTIDE SEQUENCE</scope>
    <source>
        <strain evidence="6">CGMCC 1.15758</strain>
    </source>
</reference>
<reference evidence="6" key="1">
    <citation type="journal article" date="2014" name="Int. J. Syst. Evol. Microbiol.">
        <title>Complete genome sequence of Corynebacterium casei LMG S-19264T (=DSM 44701T), isolated from a smear-ripened cheese.</title>
        <authorList>
            <consortium name="US DOE Joint Genome Institute (JGI-PGF)"/>
            <person name="Walter F."/>
            <person name="Albersmeier A."/>
            <person name="Kalinowski J."/>
            <person name="Ruckert C."/>
        </authorList>
    </citation>
    <scope>NUCLEOTIDE SEQUENCE</scope>
    <source>
        <strain evidence="6">CGMCC 1.15758</strain>
    </source>
</reference>
<keyword evidence="4 5" id="KW-0472">Membrane</keyword>
<gene>
    <name evidence="6" type="ORF">GCM10010995_15490</name>
</gene>
<evidence type="ECO:0008006" key="8">
    <source>
        <dbReference type="Google" id="ProtNLM"/>
    </source>
</evidence>
<keyword evidence="3 5" id="KW-1133">Transmembrane helix</keyword>
<evidence type="ECO:0000256" key="4">
    <source>
        <dbReference type="ARBA" id="ARBA00023136"/>
    </source>
</evidence>
<feature type="transmembrane region" description="Helical" evidence="5">
    <location>
        <begin position="21"/>
        <end position="39"/>
    </location>
</feature>
<keyword evidence="2 5" id="KW-0812">Transmembrane</keyword>
<dbReference type="Proteomes" id="UP000636949">
    <property type="component" value="Unassembled WGS sequence"/>
</dbReference>
<comment type="caution">
    <text evidence="6">The sequence shown here is derived from an EMBL/GenBank/DDBJ whole genome shotgun (WGS) entry which is preliminary data.</text>
</comment>
<organism evidence="6 7">
    <name type="scientific">Cysteiniphilum litorale</name>
    <dbReference type="NCBI Taxonomy" id="2056700"/>
    <lineage>
        <taxon>Bacteria</taxon>
        <taxon>Pseudomonadati</taxon>
        <taxon>Pseudomonadota</taxon>
        <taxon>Gammaproteobacteria</taxon>
        <taxon>Thiotrichales</taxon>
        <taxon>Fastidiosibacteraceae</taxon>
        <taxon>Cysteiniphilum</taxon>
    </lineage>
</organism>